<sequence length="290" mass="31909">MEIRILGPLVLSHAGRTVALTAPKPRSVLALLLLNADQAVQASTLIQDLWGANPPVSARTTLQTYVLQVRKCLGRLLDAAVTEVARRLLVTVPGGYRLGLDATDFDLRTFEQLATTGRRSLAAGEHVEAAALLMRARDLWRGPALADIRAGAVIGPRIKALEQIRLHTVEQCIEARMRLGHHRDVVAELTALMAEHELNENLCAQLMVALHRSGRRQEALLAFHRLRVTMVDELGLEPSTRLRLLQRAILADDPVLAVTPDADGPTRLLDHLVRRAAHGRWPGKADDHRA</sequence>
<dbReference type="SMART" id="SM01043">
    <property type="entry name" value="BTAD"/>
    <property type="match status" value="1"/>
</dbReference>
<evidence type="ECO:0000256" key="4">
    <source>
        <dbReference type="ARBA" id="ARBA00023163"/>
    </source>
</evidence>
<dbReference type="SMART" id="SM00862">
    <property type="entry name" value="Trans_reg_C"/>
    <property type="match status" value="1"/>
</dbReference>
<dbReference type="Proteomes" id="UP000198797">
    <property type="component" value="Unassembled WGS sequence"/>
</dbReference>
<dbReference type="AlphaFoldDB" id="A0A1C4Z3F0"/>
<dbReference type="GO" id="GO:0006355">
    <property type="term" value="P:regulation of DNA-templated transcription"/>
    <property type="evidence" value="ECO:0007669"/>
    <property type="project" value="InterPro"/>
</dbReference>
<dbReference type="InterPro" id="IPR016032">
    <property type="entry name" value="Sig_transdc_resp-reg_C-effctor"/>
</dbReference>
<dbReference type="Pfam" id="PF00486">
    <property type="entry name" value="Trans_reg_C"/>
    <property type="match status" value="1"/>
</dbReference>
<proteinExistence type="inferred from homology"/>
<evidence type="ECO:0000259" key="6">
    <source>
        <dbReference type="PROSITE" id="PS51755"/>
    </source>
</evidence>
<dbReference type="Gene3D" id="1.25.40.10">
    <property type="entry name" value="Tetratricopeptide repeat domain"/>
    <property type="match status" value="1"/>
</dbReference>
<dbReference type="InterPro" id="IPR051677">
    <property type="entry name" value="AfsR-DnrI-RedD_regulator"/>
</dbReference>
<dbReference type="SUPFAM" id="SSF46894">
    <property type="entry name" value="C-terminal effector domain of the bipartite response regulators"/>
    <property type="match status" value="1"/>
</dbReference>
<name>A0A1C4Z3F0_9ACTN</name>
<dbReference type="InterPro" id="IPR005158">
    <property type="entry name" value="BTAD"/>
</dbReference>
<dbReference type="InterPro" id="IPR036388">
    <property type="entry name" value="WH-like_DNA-bd_sf"/>
</dbReference>
<dbReference type="GO" id="GO:0000160">
    <property type="term" value="P:phosphorelay signal transduction system"/>
    <property type="evidence" value="ECO:0007669"/>
    <property type="project" value="InterPro"/>
</dbReference>
<evidence type="ECO:0000313" key="7">
    <source>
        <dbReference type="EMBL" id="SCF27463.1"/>
    </source>
</evidence>
<evidence type="ECO:0000256" key="1">
    <source>
        <dbReference type="ARBA" id="ARBA00005820"/>
    </source>
</evidence>
<keyword evidence="8" id="KW-1185">Reference proteome</keyword>
<dbReference type="InterPro" id="IPR001867">
    <property type="entry name" value="OmpR/PhoB-type_DNA-bd"/>
</dbReference>
<evidence type="ECO:0000256" key="3">
    <source>
        <dbReference type="ARBA" id="ARBA00023125"/>
    </source>
</evidence>
<feature type="DNA-binding region" description="OmpR/PhoB-type" evidence="5">
    <location>
        <begin position="1"/>
        <end position="100"/>
    </location>
</feature>
<dbReference type="CDD" id="cd15831">
    <property type="entry name" value="BTAD"/>
    <property type="match status" value="1"/>
</dbReference>
<dbReference type="InterPro" id="IPR011990">
    <property type="entry name" value="TPR-like_helical_dom_sf"/>
</dbReference>
<evidence type="ECO:0000256" key="5">
    <source>
        <dbReference type="PROSITE-ProRule" id="PRU01091"/>
    </source>
</evidence>
<dbReference type="EMBL" id="FMCU01000008">
    <property type="protein sequence ID" value="SCF27463.1"/>
    <property type="molecule type" value="Genomic_DNA"/>
</dbReference>
<accession>A0A1C4Z3F0</accession>
<keyword evidence="4" id="KW-0804">Transcription</keyword>
<dbReference type="PROSITE" id="PS51755">
    <property type="entry name" value="OMPR_PHOB"/>
    <property type="match status" value="1"/>
</dbReference>
<comment type="similarity">
    <text evidence="1">Belongs to the AfsR/DnrI/RedD regulatory family.</text>
</comment>
<dbReference type="Pfam" id="PF03704">
    <property type="entry name" value="BTAD"/>
    <property type="match status" value="1"/>
</dbReference>
<keyword evidence="2" id="KW-0805">Transcription regulation</keyword>
<reference evidence="8" key="1">
    <citation type="submission" date="2016-06" db="EMBL/GenBank/DDBJ databases">
        <authorList>
            <person name="Varghese N."/>
            <person name="Submissions Spin"/>
        </authorList>
    </citation>
    <scope>NUCLEOTIDE SEQUENCE [LARGE SCALE GENOMIC DNA]</scope>
    <source>
        <strain evidence="8">DSM 44100</strain>
    </source>
</reference>
<feature type="domain" description="OmpR/PhoB-type" evidence="6">
    <location>
        <begin position="1"/>
        <end position="100"/>
    </location>
</feature>
<organism evidence="7 8">
    <name type="scientific">Micromonospora matsumotoense</name>
    <dbReference type="NCBI Taxonomy" id="121616"/>
    <lineage>
        <taxon>Bacteria</taxon>
        <taxon>Bacillati</taxon>
        <taxon>Actinomycetota</taxon>
        <taxon>Actinomycetes</taxon>
        <taxon>Micromonosporales</taxon>
        <taxon>Micromonosporaceae</taxon>
        <taxon>Micromonospora</taxon>
    </lineage>
</organism>
<gene>
    <name evidence="7" type="ORF">GA0070216_108112</name>
</gene>
<dbReference type="Gene3D" id="1.10.10.10">
    <property type="entry name" value="Winged helix-like DNA-binding domain superfamily/Winged helix DNA-binding domain"/>
    <property type="match status" value="1"/>
</dbReference>
<protein>
    <submittedName>
        <fullName evidence="7">DNA-binding transcriptional activator of the SARP family</fullName>
    </submittedName>
</protein>
<dbReference type="SUPFAM" id="SSF48452">
    <property type="entry name" value="TPR-like"/>
    <property type="match status" value="1"/>
</dbReference>
<evidence type="ECO:0000256" key="2">
    <source>
        <dbReference type="ARBA" id="ARBA00023015"/>
    </source>
</evidence>
<dbReference type="STRING" id="121616.GA0070216_108112"/>
<evidence type="ECO:0000313" key="8">
    <source>
        <dbReference type="Proteomes" id="UP000198797"/>
    </source>
</evidence>
<dbReference type="PANTHER" id="PTHR35807:SF1">
    <property type="entry name" value="TRANSCRIPTIONAL REGULATOR REDD"/>
    <property type="match status" value="1"/>
</dbReference>
<dbReference type="OrthoDB" id="3208838at2"/>
<dbReference type="GO" id="GO:0003677">
    <property type="term" value="F:DNA binding"/>
    <property type="evidence" value="ECO:0007669"/>
    <property type="project" value="UniProtKB-UniRule"/>
</dbReference>
<keyword evidence="3 5" id="KW-0238">DNA-binding</keyword>
<dbReference type="PANTHER" id="PTHR35807">
    <property type="entry name" value="TRANSCRIPTIONAL REGULATOR REDD-RELATED"/>
    <property type="match status" value="1"/>
</dbReference>